<accession>A0ABR3ZY15</accession>
<reference evidence="4 5" key="1">
    <citation type="submission" date="2024-09" db="EMBL/GenBank/DDBJ databases">
        <title>Rethinking Asexuality: The Enigmatic Case of Functional Sexual Genes in Lepraria (Stereocaulaceae).</title>
        <authorList>
            <person name="Doellman M."/>
            <person name="Sun Y."/>
            <person name="Barcenas-Pena A."/>
            <person name="Lumbsch H.T."/>
            <person name="Grewe F."/>
        </authorList>
    </citation>
    <scope>NUCLEOTIDE SEQUENCE [LARGE SCALE GENOMIC DNA]</scope>
    <source>
        <strain evidence="4 5">Mercado 3170</strain>
    </source>
</reference>
<proteinExistence type="inferred from homology"/>
<sequence>MPSSSEEAAERPPLKPVTSKSVLIAEPESISPGISPGIAPTDTTQSPRNSFSSKQYRTNTSRRLAGRQYIDLTSPSLHSISSLSSLGSTTTLDPPDSIDKGGDAKVHHQVRHHDHASHIVSQVAEWLHNEKAKRAAQKAKRPGTHAGLTHAAEATRNLVDQMRSDESKNHKSGRGRTGSDLSDGGLALERLEQILSKSMALNDDGAVTPTEDRKDSYLHHRRSRRQGSKPLLRKASTIGSSDTEYQEPDVDVPSAEVILDNSRTLGYSGGTASSEADPLHSKKRAAKEKEAWIQFKHEIVRLAHTLRLKGWRRIPLERSGDIDVSRLSGALTNAVYVVAPPSNLAQTPSIAEESTTSLVPKKPPPKLLLRIYGPQVEHLIDRESELQILRRLARKKIGPRLLGTFQNGRFEQFFHARTLTAEDLRIPETSRHIAKRMRELHEGVELLEEERDEGAFVWRNWDKWKDRCEEVISYLDEQILQGKQGSTKSHAEGWKKRGLVCGVEFTVFRQAVRKYRDWLCEQYGGPEGIREKLVFAHNDTQYGNLLRLEPSGESPLLLPANEHKQLIVIDFEYASANMPGLEFANHFTEWCYDYHDHETSYALCSSRYPTPEEQYRFLKAYVQHRPPFQGRTPGVTPAVTPAMSSASGPTSSISAFMLDSRAPPAQIAEEEKQRDEFLESEVKRLSHETRLWRVANSAQWVAWGIVQAKVAGMNEALEAKKNETPTTEKPTSMNHAPQARLQSDPLNPEIVGLAEDANNKRPDVNEGTTEANQDEEEEEEFDYLGYAQERAMFFWGDVLQLGLVKREELPENLLEKVKFVEY</sequence>
<gene>
    <name evidence="4" type="ORF">N7G274_008640</name>
</gene>
<keyword evidence="5" id="KW-1185">Reference proteome</keyword>
<feature type="region of interest" description="Disordered" evidence="2">
    <location>
        <begin position="1"/>
        <end position="65"/>
    </location>
</feature>
<dbReference type="Pfam" id="PF04428">
    <property type="entry name" value="Choline_kin_N"/>
    <property type="match status" value="1"/>
</dbReference>
<dbReference type="Proteomes" id="UP001590950">
    <property type="component" value="Unassembled WGS sequence"/>
</dbReference>
<dbReference type="PANTHER" id="PTHR22603:SF93">
    <property type="entry name" value="RE24176P"/>
    <property type="match status" value="1"/>
</dbReference>
<evidence type="ECO:0000256" key="1">
    <source>
        <dbReference type="ARBA" id="ARBA00038211"/>
    </source>
</evidence>
<comment type="caution">
    <text evidence="4">The sequence shown here is derived from an EMBL/GenBank/DDBJ whole genome shotgun (WGS) entry which is preliminary data.</text>
</comment>
<feature type="region of interest" description="Disordered" evidence="2">
    <location>
        <begin position="78"/>
        <end position="104"/>
    </location>
</feature>
<evidence type="ECO:0000256" key="2">
    <source>
        <dbReference type="SAM" id="MobiDB-lite"/>
    </source>
</evidence>
<evidence type="ECO:0000313" key="5">
    <source>
        <dbReference type="Proteomes" id="UP001590950"/>
    </source>
</evidence>
<dbReference type="PANTHER" id="PTHR22603">
    <property type="entry name" value="CHOLINE/ETHANOALAMINE KINASE"/>
    <property type="match status" value="1"/>
</dbReference>
<organism evidence="4 5">
    <name type="scientific">Stereocaulon virgatum</name>
    <dbReference type="NCBI Taxonomy" id="373712"/>
    <lineage>
        <taxon>Eukaryota</taxon>
        <taxon>Fungi</taxon>
        <taxon>Dikarya</taxon>
        <taxon>Ascomycota</taxon>
        <taxon>Pezizomycotina</taxon>
        <taxon>Lecanoromycetes</taxon>
        <taxon>OSLEUM clade</taxon>
        <taxon>Lecanoromycetidae</taxon>
        <taxon>Lecanorales</taxon>
        <taxon>Lecanorineae</taxon>
        <taxon>Stereocaulaceae</taxon>
        <taxon>Stereocaulon</taxon>
    </lineage>
</organism>
<dbReference type="Pfam" id="PF01633">
    <property type="entry name" value="Choline_kinase"/>
    <property type="match status" value="1"/>
</dbReference>
<feature type="domain" description="Choline kinase N-terminal" evidence="3">
    <location>
        <begin position="244"/>
        <end position="319"/>
    </location>
</feature>
<protein>
    <recommendedName>
        <fullName evidence="3">Choline kinase N-terminal domain-containing protein</fullName>
    </recommendedName>
</protein>
<feature type="region of interest" description="Disordered" evidence="2">
    <location>
        <begin position="755"/>
        <end position="778"/>
    </location>
</feature>
<feature type="region of interest" description="Disordered" evidence="2">
    <location>
        <begin position="131"/>
        <end position="185"/>
    </location>
</feature>
<feature type="region of interest" description="Disordered" evidence="2">
    <location>
        <begin position="200"/>
        <end position="249"/>
    </location>
</feature>
<dbReference type="InterPro" id="IPR007521">
    <property type="entry name" value="Choline_kin_N"/>
</dbReference>
<dbReference type="EMBL" id="JBEFKJ010000031">
    <property type="protein sequence ID" value="KAL2038592.1"/>
    <property type="molecule type" value="Genomic_DNA"/>
</dbReference>
<dbReference type="SUPFAM" id="SSF56112">
    <property type="entry name" value="Protein kinase-like (PK-like)"/>
    <property type="match status" value="1"/>
</dbReference>
<feature type="compositionally biased region" description="Basic residues" evidence="2">
    <location>
        <begin position="134"/>
        <end position="143"/>
    </location>
</feature>
<feature type="compositionally biased region" description="Polar residues" evidence="2">
    <location>
        <begin position="41"/>
        <end position="62"/>
    </location>
</feature>
<dbReference type="InterPro" id="IPR011009">
    <property type="entry name" value="Kinase-like_dom_sf"/>
</dbReference>
<comment type="similarity">
    <text evidence="1">Belongs to the choline/ethanolamine kinase family.</text>
</comment>
<dbReference type="Gene3D" id="3.90.1200.10">
    <property type="match status" value="1"/>
</dbReference>
<evidence type="ECO:0000259" key="3">
    <source>
        <dbReference type="Pfam" id="PF04428"/>
    </source>
</evidence>
<feature type="region of interest" description="Disordered" evidence="2">
    <location>
        <begin position="721"/>
        <end position="740"/>
    </location>
</feature>
<dbReference type="CDD" id="cd05157">
    <property type="entry name" value="ETNK_euk"/>
    <property type="match status" value="1"/>
</dbReference>
<name>A0ABR3ZY15_9LECA</name>
<feature type="compositionally biased region" description="Low complexity" evidence="2">
    <location>
        <begin position="78"/>
        <end position="92"/>
    </location>
</feature>
<evidence type="ECO:0000313" key="4">
    <source>
        <dbReference type="EMBL" id="KAL2038592.1"/>
    </source>
</evidence>